<dbReference type="CDD" id="cd01948">
    <property type="entry name" value="EAL"/>
    <property type="match status" value="1"/>
</dbReference>
<reference evidence="2 5" key="2">
    <citation type="submission" date="2019-07" db="EMBL/GenBank/DDBJ databases">
        <title>Whole genome shotgun sequence of Myxococcus virescens NBRC 100334.</title>
        <authorList>
            <person name="Hosoyama A."/>
            <person name="Uohara A."/>
            <person name="Ohji S."/>
            <person name="Ichikawa N."/>
        </authorList>
    </citation>
    <scope>NUCLEOTIDE SEQUENCE [LARGE SCALE GENOMIC DNA]</scope>
    <source>
        <strain evidence="2 5">NBRC 100334</strain>
    </source>
</reference>
<evidence type="ECO:0000313" key="2">
    <source>
        <dbReference type="EMBL" id="GEL75012.1"/>
    </source>
</evidence>
<dbReference type="GO" id="GO:0071111">
    <property type="term" value="F:cyclic-guanylate-specific phosphodiesterase activity"/>
    <property type="evidence" value="ECO:0007669"/>
    <property type="project" value="InterPro"/>
</dbReference>
<dbReference type="Gene3D" id="3.20.20.450">
    <property type="entry name" value="EAL domain"/>
    <property type="match status" value="1"/>
</dbReference>
<dbReference type="InterPro" id="IPR050706">
    <property type="entry name" value="Cyclic-di-GMP_PDE-like"/>
</dbReference>
<accession>A0A511HN40</accession>
<protein>
    <submittedName>
        <fullName evidence="3">EAL domain, c-di-GMP-specific phosphodiesterase class I (Or its enzymatically inactive variant)</fullName>
    </submittedName>
    <submittedName>
        <fullName evidence="2">Signal transduction protein</fullName>
    </submittedName>
</protein>
<dbReference type="Pfam" id="PF00563">
    <property type="entry name" value="EAL"/>
    <property type="match status" value="1"/>
</dbReference>
<organism evidence="2 5">
    <name type="scientific">Myxococcus virescens</name>
    <dbReference type="NCBI Taxonomy" id="83456"/>
    <lineage>
        <taxon>Bacteria</taxon>
        <taxon>Pseudomonadati</taxon>
        <taxon>Myxococcota</taxon>
        <taxon>Myxococcia</taxon>
        <taxon>Myxococcales</taxon>
        <taxon>Cystobacterineae</taxon>
        <taxon>Myxococcaceae</taxon>
        <taxon>Myxococcus</taxon>
    </lineage>
</organism>
<dbReference type="PANTHER" id="PTHR33121">
    <property type="entry name" value="CYCLIC DI-GMP PHOSPHODIESTERASE PDEF"/>
    <property type="match status" value="1"/>
</dbReference>
<dbReference type="PANTHER" id="PTHR33121:SF15">
    <property type="entry name" value="BLUE LIGHT- AND TEMPERATURE-REGULATED ANTIREPRESSOR BLUF"/>
    <property type="match status" value="1"/>
</dbReference>
<dbReference type="InterPro" id="IPR001633">
    <property type="entry name" value="EAL_dom"/>
</dbReference>
<dbReference type="InterPro" id="IPR035919">
    <property type="entry name" value="EAL_sf"/>
</dbReference>
<keyword evidence="4" id="KW-1185">Reference proteome</keyword>
<dbReference type="EMBL" id="BJVY01000058">
    <property type="protein sequence ID" value="GEL75012.1"/>
    <property type="molecule type" value="Genomic_DNA"/>
</dbReference>
<reference evidence="3 4" key="1">
    <citation type="submission" date="2016-10" db="EMBL/GenBank/DDBJ databases">
        <authorList>
            <person name="Varghese N."/>
            <person name="Submissions S."/>
        </authorList>
    </citation>
    <scope>NUCLEOTIDE SEQUENCE [LARGE SCALE GENOMIC DNA]</scope>
    <source>
        <strain evidence="3 4">DSM 2260</strain>
    </source>
</reference>
<gene>
    <name evidence="2" type="ORF">MVI01_67960</name>
    <name evidence="3" type="ORF">SAMN04488504_103406</name>
</gene>
<proteinExistence type="predicted"/>
<dbReference type="Proteomes" id="UP000321224">
    <property type="component" value="Unassembled WGS sequence"/>
</dbReference>
<dbReference type="Proteomes" id="UP000198717">
    <property type="component" value="Unassembled WGS sequence"/>
</dbReference>
<dbReference type="SMART" id="SM00052">
    <property type="entry name" value="EAL"/>
    <property type="match status" value="1"/>
</dbReference>
<evidence type="ECO:0000313" key="3">
    <source>
        <dbReference type="EMBL" id="SDD95695.1"/>
    </source>
</evidence>
<dbReference type="PROSITE" id="PS50883">
    <property type="entry name" value="EAL"/>
    <property type="match status" value="1"/>
</dbReference>
<dbReference type="SUPFAM" id="SSF141868">
    <property type="entry name" value="EAL domain-like"/>
    <property type="match status" value="1"/>
</dbReference>
<evidence type="ECO:0000259" key="1">
    <source>
        <dbReference type="PROSITE" id="PS50883"/>
    </source>
</evidence>
<evidence type="ECO:0000313" key="5">
    <source>
        <dbReference type="Proteomes" id="UP000321224"/>
    </source>
</evidence>
<evidence type="ECO:0000313" key="4">
    <source>
        <dbReference type="Proteomes" id="UP000198717"/>
    </source>
</evidence>
<sequence>MSDTPTRSCGRCQTLPPIAEGAGRLFLWSPVGHSQGRLLSYLREARHEVQVRAEAQCVEVWVPEAALSSLASDLLAALTQEEARATRALFMPGAAEPGLGDYPRVGSLQRLVTRTRAGWLVDLLSEERLTTHFQPIVHARDTRCIFAHEALMRGLEPDGTLVLPGRMMQTAREADLLFQLDLAARTTAIRQAVRHGLDTHLFINFTPTAIYDATFCLRSTVEAIHAAGIPPERVVFEIIETDQTADAEHLRGIVDFYRKSGFQVALDDLGAGFSSLNLIHRLRPDIIKLDMELVRDVHLDPYKGSIVGKLLEIARTLGIRTVAEGIETHEELRWVRAHGVDFVQGYLIARPQSPPVGATPSFTD</sequence>
<feature type="domain" description="EAL" evidence="1">
    <location>
        <begin position="113"/>
        <end position="364"/>
    </location>
</feature>
<name>A0A511HN40_9BACT</name>
<dbReference type="EMBL" id="FNAJ01000003">
    <property type="protein sequence ID" value="SDD95695.1"/>
    <property type="molecule type" value="Genomic_DNA"/>
</dbReference>
<dbReference type="AlphaFoldDB" id="A0A511HN40"/>
<comment type="caution">
    <text evidence="2">The sequence shown here is derived from an EMBL/GenBank/DDBJ whole genome shotgun (WGS) entry which is preliminary data.</text>
</comment>
<dbReference type="RefSeq" id="WP_090489503.1">
    <property type="nucleotide sequence ID" value="NZ_BJVY01000058.1"/>
</dbReference>